<evidence type="ECO:0000313" key="3">
    <source>
        <dbReference type="Proteomes" id="UP000471082"/>
    </source>
</evidence>
<keyword evidence="1" id="KW-0472">Membrane</keyword>
<dbReference type="GO" id="GO:0016020">
    <property type="term" value="C:membrane"/>
    <property type="evidence" value="ECO:0007669"/>
    <property type="project" value="InterPro"/>
</dbReference>
<dbReference type="AlphaFoldDB" id="A0A7X5SCX3"/>
<protein>
    <submittedName>
        <fullName evidence="2">Potassium-transporting ATPase subunit B</fullName>
    </submittedName>
</protein>
<feature type="non-terminal residue" evidence="2">
    <location>
        <position position="1"/>
    </location>
</feature>
<feature type="transmembrane region" description="Helical" evidence="1">
    <location>
        <begin position="66"/>
        <end position="85"/>
    </location>
</feature>
<proteinExistence type="predicted"/>
<reference evidence="2 3" key="1">
    <citation type="submission" date="2019-11" db="EMBL/GenBank/DDBJ databases">
        <title>Genome-resolved metagenomics to study the prevalence of co-infection and intraspecific heterogeneity among plant pathogen metapopulations.</title>
        <authorList>
            <person name="Newberry E."/>
            <person name="Bhandari R."/>
            <person name="Kemble J."/>
            <person name="Sikora E."/>
            <person name="Potnis N."/>
        </authorList>
    </citation>
    <scope>NUCLEOTIDE SEQUENCE [LARGE SCALE GENOMIC DNA]</scope>
    <source>
        <strain evidence="2">Xp_Tom_Tuscaloosa_18b</strain>
    </source>
</reference>
<dbReference type="InterPro" id="IPR006391">
    <property type="entry name" value="P-type_ATPase_bsu_IA"/>
</dbReference>
<sequence>DVSKYFAILPALFAAAIPSMAALNVMQLSNPRHAVLAALIFNALIIPALIPLALRGVRFRPSSATALLRRNMLMYGVGGVLLPFAA</sequence>
<comment type="caution">
    <text evidence="2">The sequence shown here is derived from an EMBL/GenBank/DDBJ whole genome shotgun (WGS) entry which is preliminary data.</text>
</comment>
<dbReference type="PANTHER" id="PTHR43743">
    <property type="entry name" value="POTASSIUM-TRANSPORTING ATPASE ATP-BINDING SUBUNIT"/>
    <property type="match status" value="1"/>
</dbReference>
<dbReference type="Proteomes" id="UP000471082">
    <property type="component" value="Unassembled WGS sequence"/>
</dbReference>
<keyword evidence="1" id="KW-0812">Transmembrane</keyword>
<dbReference type="EMBL" id="JAAGYU010002433">
    <property type="protein sequence ID" value="NEL81290.1"/>
    <property type="molecule type" value="Genomic_DNA"/>
</dbReference>
<keyword evidence="1" id="KW-1133">Transmembrane helix</keyword>
<name>A0A7X5SCX3_XANPE</name>
<accession>A0A7X5SCX3</accession>
<feature type="non-terminal residue" evidence="2">
    <location>
        <position position="86"/>
    </location>
</feature>
<gene>
    <name evidence="2" type="ORF">G3W61_34075</name>
</gene>
<dbReference type="GO" id="GO:0008556">
    <property type="term" value="F:P-type potassium transmembrane transporter activity"/>
    <property type="evidence" value="ECO:0007669"/>
    <property type="project" value="InterPro"/>
</dbReference>
<evidence type="ECO:0000313" key="2">
    <source>
        <dbReference type="EMBL" id="NEL81290.1"/>
    </source>
</evidence>
<dbReference type="GO" id="GO:0005524">
    <property type="term" value="F:ATP binding"/>
    <property type="evidence" value="ECO:0007669"/>
    <property type="project" value="UniProtKB-KW"/>
</dbReference>
<dbReference type="PANTHER" id="PTHR43743:SF1">
    <property type="entry name" value="POTASSIUM-TRANSPORTING ATPASE ATP-BINDING SUBUNIT"/>
    <property type="match status" value="1"/>
</dbReference>
<organism evidence="2 3">
    <name type="scientific">Xanthomonas perforans</name>
    <dbReference type="NCBI Taxonomy" id="442694"/>
    <lineage>
        <taxon>Bacteria</taxon>
        <taxon>Pseudomonadati</taxon>
        <taxon>Pseudomonadota</taxon>
        <taxon>Gammaproteobacteria</taxon>
        <taxon>Lysobacterales</taxon>
        <taxon>Lysobacteraceae</taxon>
        <taxon>Xanthomonas</taxon>
    </lineage>
</organism>
<evidence type="ECO:0000256" key="1">
    <source>
        <dbReference type="SAM" id="Phobius"/>
    </source>
</evidence>
<feature type="transmembrane region" description="Helical" evidence="1">
    <location>
        <begin position="31"/>
        <end position="54"/>
    </location>
</feature>